<dbReference type="AlphaFoldDB" id="A0A3N0HYA0"/>
<evidence type="ECO:0000313" key="4">
    <source>
        <dbReference type="EMBL" id="RNM29658.1"/>
    </source>
</evidence>
<dbReference type="InterPro" id="IPR013552">
    <property type="entry name" value="Thioester_dom"/>
</dbReference>
<dbReference type="OrthoDB" id="1769694at2"/>
<evidence type="ECO:0000313" key="5">
    <source>
        <dbReference type="Proteomes" id="UP000276568"/>
    </source>
</evidence>
<comment type="caution">
    <text evidence="4">The sequence shown here is derived from an EMBL/GenBank/DDBJ whole genome shotgun (WGS) entry which is preliminary data.</text>
</comment>
<dbReference type="InterPro" id="IPR013783">
    <property type="entry name" value="Ig-like_fold"/>
</dbReference>
<dbReference type="InterPro" id="IPR023849">
    <property type="entry name" value="TQXA_dom"/>
</dbReference>
<keyword evidence="1" id="KW-1133">Transmembrane helix</keyword>
<dbReference type="Gene3D" id="2.60.40.10">
    <property type="entry name" value="Immunoglobulins"/>
    <property type="match status" value="1"/>
</dbReference>
<dbReference type="NCBIfam" id="NF012162">
    <property type="entry name" value="surf_Nterm_1"/>
    <property type="match status" value="1"/>
</dbReference>
<dbReference type="Gene3D" id="2.30.30.670">
    <property type="entry name" value="Thioester domain"/>
    <property type="match status" value="1"/>
</dbReference>
<protein>
    <submittedName>
        <fullName evidence="4">Thioester-forming surface-anchored protein</fullName>
    </submittedName>
</protein>
<reference evidence="4 5" key="1">
    <citation type="submission" date="2018-11" db="EMBL/GenBank/DDBJ databases">
        <title>Clostridium sp. nov., a member of the family Erysipelotrichaceae isolated from pig faeces.</title>
        <authorList>
            <person name="Chang Y.-H."/>
        </authorList>
    </citation>
    <scope>NUCLEOTIDE SEQUENCE [LARGE SCALE GENOMIC DNA]</scope>
    <source>
        <strain evidence="4 5">YH-panp20</strain>
    </source>
</reference>
<evidence type="ECO:0000256" key="1">
    <source>
        <dbReference type="SAM" id="Phobius"/>
    </source>
</evidence>
<accession>A0A3N0HYA0</accession>
<dbReference type="Pfam" id="PF08341">
    <property type="entry name" value="TED"/>
    <property type="match status" value="1"/>
</dbReference>
<dbReference type="Pfam" id="PF17802">
    <property type="entry name" value="SpaA"/>
    <property type="match status" value="1"/>
</dbReference>
<dbReference type="RefSeq" id="WP_128520733.1">
    <property type="nucleotide sequence ID" value="NZ_JALFCT010000070.1"/>
</dbReference>
<keyword evidence="5" id="KW-1185">Reference proteome</keyword>
<dbReference type="InterPro" id="IPR041033">
    <property type="entry name" value="SpaA_PFL_dom_1"/>
</dbReference>
<gene>
    <name evidence="4" type="ORF">EDX97_08450</name>
</gene>
<feature type="domain" description="Thioester" evidence="2">
    <location>
        <begin position="149"/>
        <end position="256"/>
    </location>
</feature>
<dbReference type="Proteomes" id="UP000276568">
    <property type="component" value="Unassembled WGS sequence"/>
</dbReference>
<organism evidence="4 5">
    <name type="scientific">Absicoccus porci</name>
    <dbReference type="NCBI Taxonomy" id="2486576"/>
    <lineage>
        <taxon>Bacteria</taxon>
        <taxon>Bacillati</taxon>
        <taxon>Bacillota</taxon>
        <taxon>Erysipelotrichia</taxon>
        <taxon>Erysipelotrichales</taxon>
        <taxon>Erysipelotrichaceae</taxon>
        <taxon>Absicoccus</taxon>
    </lineage>
</organism>
<proteinExistence type="predicted"/>
<keyword evidence="1" id="KW-0812">Transmembrane</keyword>
<feature type="domain" description="SpaA-like prealbumin fold" evidence="3">
    <location>
        <begin position="43"/>
        <end position="114"/>
    </location>
</feature>
<dbReference type="NCBIfam" id="TIGR03934">
    <property type="entry name" value="TQXA_dom"/>
    <property type="match status" value="1"/>
</dbReference>
<evidence type="ECO:0000259" key="2">
    <source>
        <dbReference type="Pfam" id="PF08341"/>
    </source>
</evidence>
<evidence type="ECO:0000259" key="3">
    <source>
        <dbReference type="Pfam" id="PF17802"/>
    </source>
</evidence>
<dbReference type="EMBL" id="RJQC01000003">
    <property type="protein sequence ID" value="RNM29658.1"/>
    <property type="molecule type" value="Genomic_DNA"/>
</dbReference>
<keyword evidence="1" id="KW-0472">Membrane</keyword>
<name>A0A3N0HYA0_9FIRM</name>
<dbReference type="Gene3D" id="1.10.150.480">
    <property type="match status" value="1"/>
</dbReference>
<sequence>MKISKKWKIGLFLVCSIVLCKRYAYTIHAEETGPDSYTETSAVNIQKQDENNQPVSGADLQIIDQNNQVKEAWTIDGTTHETSLEPGTYTLHEQQAPTGYETSDDITFTVTAPQLENRTGLIGYQYSVVHGDWSYRVRTTNQDLADGKIVYCLNEHRTYPHDNTYTELDATSELFTQYIATNITNMQAFQENLKRVLYYGYGSDALGLQKTYNMSNLAFRRVTQVAVWYYTDGQITNIPDTPGSHGSYMIYHVLVDSDLAVPNSIQLKFYRTDDSYYQNLIGFVRYVPLTITMTDKQKITPVTPNVPTSPTVSHTIQPKDTYEQSTYGVQTGTSQSSVPYLFLSVIALLGFVAIIKQKESFD</sequence>
<feature type="transmembrane region" description="Helical" evidence="1">
    <location>
        <begin position="338"/>
        <end position="355"/>
    </location>
</feature>